<keyword evidence="4" id="KW-0378">Hydrolase</keyword>
<organism evidence="4">
    <name type="scientific">Caldilineaceae bacterium SB0662_bin_9</name>
    <dbReference type="NCBI Taxonomy" id="2605258"/>
    <lineage>
        <taxon>Bacteria</taxon>
        <taxon>Bacillati</taxon>
        <taxon>Chloroflexota</taxon>
        <taxon>Caldilineae</taxon>
        <taxon>Caldilineales</taxon>
        <taxon>Caldilineaceae</taxon>
    </lineage>
</organism>
<evidence type="ECO:0000256" key="1">
    <source>
        <dbReference type="ARBA" id="ARBA00038310"/>
    </source>
</evidence>
<feature type="region of interest" description="Disordered" evidence="2">
    <location>
        <begin position="1"/>
        <end position="26"/>
    </location>
</feature>
<dbReference type="SUPFAM" id="SSF51556">
    <property type="entry name" value="Metallo-dependent hydrolases"/>
    <property type="match status" value="1"/>
</dbReference>
<dbReference type="InterPro" id="IPR006680">
    <property type="entry name" value="Amidohydro-rel"/>
</dbReference>
<dbReference type="PANTHER" id="PTHR43569">
    <property type="entry name" value="AMIDOHYDROLASE"/>
    <property type="match status" value="1"/>
</dbReference>
<dbReference type="AlphaFoldDB" id="A0A6B1DYI8"/>
<evidence type="ECO:0000256" key="2">
    <source>
        <dbReference type="SAM" id="MobiDB-lite"/>
    </source>
</evidence>
<name>A0A6B1DYI8_9CHLR</name>
<comment type="similarity">
    <text evidence="1">Belongs to the metallo-dependent hydrolases superfamily.</text>
</comment>
<dbReference type="Gene3D" id="3.20.20.140">
    <property type="entry name" value="Metal-dependent hydrolases"/>
    <property type="match status" value="1"/>
</dbReference>
<evidence type="ECO:0000313" key="4">
    <source>
        <dbReference type="EMBL" id="MYD91444.1"/>
    </source>
</evidence>
<sequence>MSNQFGSCPWPGHVPGPGIRTTGNFGRTAPEEASVSHLLSETRIDSHQHYWHFDPAQYTWIGERQVLQRDWLPTDLEPLNRASGISGTVAVQARQQPIENDYLLSLANRHEHIVGVVGWLDLTSTDTTYDLAKYAEYSLFKGVRHNPTIEDTVETSTRFADNMKAMAQLGLSCDLLAKPTSWPTVLGLAIRFPNNIFVLDHIGNPGLGPDYWKQWKLFVAELGRADNVFCKFSGLVNQGPERHVTDTDVRPWFDHLLRHCGCQRVMFGTDWPVCTVMQSHRAVVELAAGCINSLTTDEQAWVWGRSAAASYRLPPP</sequence>
<dbReference type="PANTHER" id="PTHR43569:SF2">
    <property type="entry name" value="AMIDOHYDROLASE-RELATED DOMAIN-CONTAINING PROTEIN"/>
    <property type="match status" value="1"/>
</dbReference>
<dbReference type="InterPro" id="IPR032466">
    <property type="entry name" value="Metal_Hydrolase"/>
</dbReference>
<reference evidence="4" key="1">
    <citation type="submission" date="2019-09" db="EMBL/GenBank/DDBJ databases">
        <title>Characterisation of the sponge microbiome using genome-centric metagenomics.</title>
        <authorList>
            <person name="Engelberts J.P."/>
            <person name="Robbins S.J."/>
            <person name="De Goeij J.M."/>
            <person name="Aranda M."/>
            <person name="Bell S.C."/>
            <person name="Webster N.S."/>
        </authorList>
    </citation>
    <scope>NUCLEOTIDE SEQUENCE</scope>
    <source>
        <strain evidence="4">SB0662_bin_9</strain>
    </source>
</reference>
<dbReference type="Pfam" id="PF04909">
    <property type="entry name" value="Amidohydro_2"/>
    <property type="match status" value="1"/>
</dbReference>
<accession>A0A6B1DYI8</accession>
<dbReference type="InterPro" id="IPR052350">
    <property type="entry name" value="Metallo-dep_Lactonases"/>
</dbReference>
<feature type="domain" description="Amidohydrolase-related" evidence="3">
    <location>
        <begin position="44"/>
        <end position="313"/>
    </location>
</feature>
<proteinExistence type="inferred from homology"/>
<dbReference type="EMBL" id="VXPY01000095">
    <property type="protein sequence ID" value="MYD91444.1"/>
    <property type="molecule type" value="Genomic_DNA"/>
</dbReference>
<evidence type="ECO:0000259" key="3">
    <source>
        <dbReference type="Pfam" id="PF04909"/>
    </source>
</evidence>
<comment type="caution">
    <text evidence="4">The sequence shown here is derived from an EMBL/GenBank/DDBJ whole genome shotgun (WGS) entry which is preliminary data.</text>
</comment>
<gene>
    <name evidence="4" type="ORF">F4Y08_14120</name>
</gene>
<protein>
    <submittedName>
        <fullName evidence="4">Amidohydrolase family protein</fullName>
    </submittedName>
</protein>
<dbReference type="GO" id="GO:0016787">
    <property type="term" value="F:hydrolase activity"/>
    <property type="evidence" value="ECO:0007669"/>
    <property type="project" value="UniProtKB-KW"/>
</dbReference>